<keyword evidence="1" id="KW-0732">Signal</keyword>
<dbReference type="InterPro" id="IPR029030">
    <property type="entry name" value="Caspase-like_dom_sf"/>
</dbReference>
<dbReference type="OrthoDB" id="9816009at2"/>
<reference evidence="4" key="1">
    <citation type="submission" date="2016-10" db="EMBL/GenBank/DDBJ databases">
        <authorList>
            <person name="Varghese N."/>
            <person name="Submissions S."/>
        </authorList>
    </citation>
    <scope>NUCLEOTIDE SEQUENCE [LARGE SCALE GENOMIC DNA]</scope>
    <source>
        <strain evidence="4">DSM 1565</strain>
    </source>
</reference>
<dbReference type="Gene3D" id="3.40.50.1460">
    <property type="match status" value="1"/>
</dbReference>
<dbReference type="RefSeq" id="WP_092869316.1">
    <property type="nucleotide sequence ID" value="NZ_FPCH01000004.1"/>
</dbReference>
<proteinExistence type="predicted"/>
<evidence type="ECO:0000256" key="1">
    <source>
        <dbReference type="SAM" id="SignalP"/>
    </source>
</evidence>
<dbReference type="STRING" id="51670.SAMN04488557_3799"/>
<feature type="chain" id="PRO_5011636759" evidence="1">
    <location>
        <begin position="29"/>
        <end position="639"/>
    </location>
</feature>
<feature type="signal peptide" evidence="1">
    <location>
        <begin position="1"/>
        <end position="28"/>
    </location>
</feature>
<evidence type="ECO:0000313" key="4">
    <source>
        <dbReference type="Proteomes" id="UP000199423"/>
    </source>
</evidence>
<dbReference type="PANTHER" id="PTHR22576:SF37">
    <property type="entry name" value="MUCOSA-ASSOCIATED LYMPHOID TISSUE LYMPHOMA TRANSLOCATION PROTEIN 1"/>
    <property type="match status" value="1"/>
</dbReference>
<dbReference type="AlphaFoldDB" id="A0A1I7NVJ9"/>
<evidence type="ECO:0000313" key="3">
    <source>
        <dbReference type="EMBL" id="SFV38695.1"/>
    </source>
</evidence>
<keyword evidence="4" id="KW-1185">Reference proteome</keyword>
<dbReference type="InterPro" id="IPR052039">
    <property type="entry name" value="Caspase-related_regulators"/>
</dbReference>
<dbReference type="EMBL" id="FPCH01000004">
    <property type="protein sequence ID" value="SFV38695.1"/>
    <property type="molecule type" value="Genomic_DNA"/>
</dbReference>
<sequence>MQAPNNQNALLPVFALLGLALFTQIARADCPELPPTDNVCINLETTADCGANCCTFNKDNRRTALIIGNNDYSGKLGNLCNAGFDARALALKLKGEDFNVCCLLNAKHRNIEGARIAATKYMRDVEAIKDADGNPRYLPRDTRFLTYFAGHGSFSTGQDDNGVPNQTLIFGTGKYETDEDLLDNATSITTLRDDWGSFQSVHPIIVVDACRTPITFPADLTSFEPRESVTSRTFSMAARSFKIPLTLKARGGGYVVLYSTKAGTIASDVFSGGAGSVQSGRFMRYFSDEIDAWGRKLDRIFDVVNVAVKKDSEAARPPDGQAPTEDDNSPLFNAWPWRISSDACSAAMNELGNAVESDGAGGSRCPDKPFSECLALGEPSPVQCATYNIQLASVKSDAACAAKVDHAFSAFFGANGDRCRNVSAEPEFVATNFTRDMTVADARLDQALTAPTTRGSILTEGAPEIPQIEKSVEVRTGTELRSPDRQRSAVEYAQKGTKLQIDCLSPGSSCSRDWIGVRSSSGQLSYVRRSAVRAVSSAKATVDLLFDKATGLPTISSLEALEKEAGQFIDKPETTVRITAEVSNGADPMAMAEAERQASQLEALIQAGGFKGQKFVRDYVVLAKDIEPSQIHLEFVAGQ</sequence>
<dbReference type="GO" id="GO:0006508">
    <property type="term" value="P:proteolysis"/>
    <property type="evidence" value="ECO:0007669"/>
    <property type="project" value="InterPro"/>
</dbReference>
<dbReference type="PANTHER" id="PTHR22576">
    <property type="entry name" value="MUCOSA ASSOCIATED LYMPHOID TISSUE LYMPHOMA TRANSLOCATION PROTEIN 1/PARACASPASE"/>
    <property type="match status" value="1"/>
</dbReference>
<accession>A0A1I7NVJ9</accession>
<dbReference type="PROSITE" id="PS50208">
    <property type="entry name" value="CASPASE_P20"/>
    <property type="match status" value="1"/>
</dbReference>
<organism evidence="3 4">
    <name type="scientific">Hyphomicrobium facile</name>
    <dbReference type="NCBI Taxonomy" id="51670"/>
    <lineage>
        <taxon>Bacteria</taxon>
        <taxon>Pseudomonadati</taxon>
        <taxon>Pseudomonadota</taxon>
        <taxon>Alphaproteobacteria</taxon>
        <taxon>Hyphomicrobiales</taxon>
        <taxon>Hyphomicrobiaceae</taxon>
        <taxon>Hyphomicrobium</taxon>
    </lineage>
</organism>
<dbReference type="InterPro" id="IPR011600">
    <property type="entry name" value="Pept_C14_caspase"/>
</dbReference>
<evidence type="ECO:0000259" key="2">
    <source>
        <dbReference type="PROSITE" id="PS50208"/>
    </source>
</evidence>
<dbReference type="SUPFAM" id="SSF52129">
    <property type="entry name" value="Caspase-like"/>
    <property type="match status" value="1"/>
</dbReference>
<name>A0A1I7NVJ9_9HYPH</name>
<gene>
    <name evidence="3" type="ORF">SAMN04488557_3799</name>
</gene>
<dbReference type="Proteomes" id="UP000199423">
    <property type="component" value="Unassembled WGS sequence"/>
</dbReference>
<protein>
    <submittedName>
        <fullName evidence="3">Caspase domain-containing protein</fullName>
    </submittedName>
</protein>
<feature type="domain" description="Caspase family p20" evidence="2">
    <location>
        <begin position="60"/>
        <end position="211"/>
    </location>
</feature>
<dbReference type="InterPro" id="IPR001309">
    <property type="entry name" value="Pept_C14_p20"/>
</dbReference>
<dbReference type="Pfam" id="PF00656">
    <property type="entry name" value="Peptidase_C14"/>
    <property type="match status" value="1"/>
</dbReference>
<dbReference type="GO" id="GO:0004197">
    <property type="term" value="F:cysteine-type endopeptidase activity"/>
    <property type="evidence" value="ECO:0007669"/>
    <property type="project" value="InterPro"/>
</dbReference>